<organism evidence="3 4">
    <name type="scientific">Pseudolycoriella hygida</name>
    <dbReference type="NCBI Taxonomy" id="35572"/>
    <lineage>
        <taxon>Eukaryota</taxon>
        <taxon>Metazoa</taxon>
        <taxon>Ecdysozoa</taxon>
        <taxon>Arthropoda</taxon>
        <taxon>Hexapoda</taxon>
        <taxon>Insecta</taxon>
        <taxon>Pterygota</taxon>
        <taxon>Neoptera</taxon>
        <taxon>Endopterygota</taxon>
        <taxon>Diptera</taxon>
        <taxon>Nematocera</taxon>
        <taxon>Sciaroidea</taxon>
        <taxon>Sciaridae</taxon>
        <taxon>Pseudolycoriella</taxon>
    </lineage>
</organism>
<dbReference type="Pfam" id="PF18885">
    <property type="entry name" value="DUF5648"/>
    <property type="match status" value="1"/>
</dbReference>
<accession>A0A9Q0S1T9</accession>
<gene>
    <name evidence="3" type="ORF">Bhyg_07259</name>
</gene>
<comment type="caution">
    <text evidence="3">The sequence shown here is derived from an EMBL/GenBank/DDBJ whole genome shotgun (WGS) entry which is preliminary data.</text>
</comment>
<dbReference type="Proteomes" id="UP001151699">
    <property type="component" value="Chromosome B"/>
</dbReference>
<evidence type="ECO:0000313" key="4">
    <source>
        <dbReference type="Proteomes" id="UP001151699"/>
    </source>
</evidence>
<evidence type="ECO:0000259" key="2">
    <source>
        <dbReference type="Pfam" id="PF18885"/>
    </source>
</evidence>
<name>A0A9Q0S1T9_9DIPT</name>
<evidence type="ECO:0000256" key="1">
    <source>
        <dbReference type="SAM" id="SignalP"/>
    </source>
</evidence>
<proteinExistence type="predicted"/>
<keyword evidence="4" id="KW-1185">Reference proteome</keyword>
<protein>
    <recommendedName>
        <fullName evidence="2">DUF5648 domain-containing protein</fullName>
    </recommendedName>
</protein>
<feature type="domain" description="DUF5648" evidence="2">
    <location>
        <begin position="44"/>
        <end position="175"/>
    </location>
</feature>
<feature type="signal peptide" evidence="1">
    <location>
        <begin position="1"/>
        <end position="23"/>
    </location>
</feature>
<keyword evidence="1" id="KW-0732">Signal</keyword>
<sequence length="177" mass="19876">MFKFSSICLIAFIIGLNCCFTYAAISSQNLVPLTRLHRIYDNYNFIATESDASYAVANNGFIRQNVIGSVVLNAGDSVNELKSIYRSYLPGPTGKDDHLFTYSDSEVNLAVNTVGYRYEGVRFYCGLKANDFNATIPLYRFWTGVRHLYTTNYTEGNAILVTSGVGAYENVLCYIWQ</sequence>
<dbReference type="InterPro" id="IPR043708">
    <property type="entry name" value="DUF5648"/>
</dbReference>
<feature type="chain" id="PRO_5040333985" description="DUF5648 domain-containing protein" evidence="1">
    <location>
        <begin position="24"/>
        <end position="177"/>
    </location>
</feature>
<dbReference type="AlphaFoldDB" id="A0A9Q0S1T9"/>
<dbReference type="OrthoDB" id="9987595at2759"/>
<evidence type="ECO:0000313" key="3">
    <source>
        <dbReference type="EMBL" id="KAJ6642312.1"/>
    </source>
</evidence>
<dbReference type="EMBL" id="WJQU01000002">
    <property type="protein sequence ID" value="KAJ6642312.1"/>
    <property type="molecule type" value="Genomic_DNA"/>
</dbReference>
<reference evidence="3" key="1">
    <citation type="submission" date="2022-07" db="EMBL/GenBank/DDBJ databases">
        <authorList>
            <person name="Trinca V."/>
            <person name="Uliana J.V.C."/>
            <person name="Torres T.T."/>
            <person name="Ward R.J."/>
            <person name="Monesi N."/>
        </authorList>
    </citation>
    <scope>NUCLEOTIDE SEQUENCE</scope>
    <source>
        <strain evidence="3">HSMRA1968</strain>
        <tissue evidence="3">Whole embryos</tissue>
    </source>
</reference>